<keyword evidence="9" id="KW-1185">Reference proteome</keyword>
<dbReference type="Pfam" id="PF02771">
    <property type="entry name" value="Acyl-CoA_dh_N"/>
    <property type="match status" value="1"/>
</dbReference>
<keyword evidence="5" id="KW-0560">Oxidoreductase</keyword>
<reference evidence="9" key="1">
    <citation type="journal article" date="2019" name="Int. J. Syst. Evol. Microbiol.">
        <title>The Global Catalogue of Microorganisms (GCM) 10K type strain sequencing project: providing services to taxonomists for standard genome sequencing and annotation.</title>
        <authorList>
            <consortium name="The Broad Institute Genomics Platform"/>
            <consortium name="The Broad Institute Genome Sequencing Center for Infectious Disease"/>
            <person name="Wu L."/>
            <person name="Ma J."/>
        </authorList>
    </citation>
    <scope>NUCLEOTIDE SEQUENCE [LARGE SCALE GENOMIC DNA]</scope>
    <source>
        <strain evidence="9">CCUG 39402</strain>
    </source>
</reference>
<dbReference type="InterPro" id="IPR009100">
    <property type="entry name" value="AcylCoA_DH/oxidase_NM_dom_sf"/>
</dbReference>
<evidence type="ECO:0000259" key="7">
    <source>
        <dbReference type="Pfam" id="PF02771"/>
    </source>
</evidence>
<sequence>MQSEAKSMIAASVQSIFSGHVTPSLIESSESGTFASTLWGLVEDNGLPLAACAQESGGSGFSWSEVSPVLEAMGRWCVPLPLSETLAANWLLERAGMTPCEGRVTLADSLAANIAAAPHVLETTAGPVLTGELEGVAWAGDCRWLVMQALHANQTLVLVLVDLLQAGIKIHPGTNLAGEPRSRIVFASVPCTCSGSDARLVISPLLLGALMRSAMICGALDAALEQTIAYVNQRVQFGKPLGKNQVIQQNLATLATSVQSAHMATQVALQNLSKDPFDGALMFDIAVAKIRASVAASDAFSTLHQVQGAIGFTREHNLQQFTRRLLSWRQEFGSEAYWSAAVGRAAIRTGGADFWSALTSRSFDVQQELALLPA</sequence>
<accession>A0ABW1U6T3</accession>
<evidence type="ECO:0000313" key="8">
    <source>
        <dbReference type="EMBL" id="MFC6284855.1"/>
    </source>
</evidence>
<feature type="domain" description="Acyl-CoA dehydrogenase/oxidase C-terminal" evidence="6">
    <location>
        <begin position="200"/>
        <end position="340"/>
    </location>
</feature>
<evidence type="ECO:0000256" key="3">
    <source>
        <dbReference type="ARBA" id="ARBA00022630"/>
    </source>
</evidence>
<evidence type="ECO:0000259" key="6">
    <source>
        <dbReference type="Pfam" id="PF00441"/>
    </source>
</evidence>
<dbReference type="InterPro" id="IPR009075">
    <property type="entry name" value="AcylCo_DH/oxidase_C"/>
</dbReference>
<dbReference type="PANTHER" id="PTHR43884">
    <property type="entry name" value="ACYL-COA DEHYDROGENASE"/>
    <property type="match status" value="1"/>
</dbReference>
<dbReference type="SUPFAM" id="SSF47203">
    <property type="entry name" value="Acyl-CoA dehydrogenase C-terminal domain-like"/>
    <property type="match status" value="1"/>
</dbReference>
<gene>
    <name evidence="8" type="ORF">ACFQND_26815</name>
</gene>
<protein>
    <submittedName>
        <fullName evidence="8">Acyl-CoA dehydrogenase family protein</fullName>
    </submittedName>
</protein>
<dbReference type="RefSeq" id="WP_371439473.1">
    <property type="nucleotide sequence ID" value="NZ_JBHSRS010000084.1"/>
</dbReference>
<evidence type="ECO:0000256" key="2">
    <source>
        <dbReference type="ARBA" id="ARBA00009347"/>
    </source>
</evidence>
<comment type="cofactor">
    <cofactor evidence="1">
        <name>FAD</name>
        <dbReference type="ChEBI" id="CHEBI:57692"/>
    </cofactor>
</comment>
<dbReference type="PANTHER" id="PTHR43884:SF20">
    <property type="entry name" value="ACYL-COA DEHYDROGENASE FADE28"/>
    <property type="match status" value="1"/>
</dbReference>
<dbReference type="EMBL" id="JBHSRS010000084">
    <property type="protein sequence ID" value="MFC6284855.1"/>
    <property type="molecule type" value="Genomic_DNA"/>
</dbReference>
<proteinExistence type="inferred from homology"/>
<dbReference type="Proteomes" id="UP001596270">
    <property type="component" value="Unassembled WGS sequence"/>
</dbReference>
<dbReference type="Gene3D" id="1.20.140.10">
    <property type="entry name" value="Butyryl-CoA Dehydrogenase, subunit A, domain 3"/>
    <property type="match status" value="1"/>
</dbReference>
<keyword evidence="3" id="KW-0285">Flavoprotein</keyword>
<dbReference type="InterPro" id="IPR036250">
    <property type="entry name" value="AcylCo_DH-like_C"/>
</dbReference>
<dbReference type="Pfam" id="PF00441">
    <property type="entry name" value="Acyl-CoA_dh_1"/>
    <property type="match status" value="1"/>
</dbReference>
<dbReference type="InterPro" id="IPR013786">
    <property type="entry name" value="AcylCoA_DH/ox_N"/>
</dbReference>
<name>A0ABW1U6T3_9BURK</name>
<comment type="similarity">
    <text evidence="2">Belongs to the acyl-CoA dehydrogenase family.</text>
</comment>
<feature type="domain" description="Acyl-CoA dehydrogenase/oxidase N-terminal" evidence="7">
    <location>
        <begin position="4"/>
        <end position="82"/>
    </location>
</feature>
<dbReference type="Gene3D" id="1.10.540.10">
    <property type="entry name" value="Acyl-CoA dehydrogenase/oxidase, N-terminal domain"/>
    <property type="match status" value="1"/>
</dbReference>
<evidence type="ECO:0000313" key="9">
    <source>
        <dbReference type="Proteomes" id="UP001596270"/>
    </source>
</evidence>
<dbReference type="InterPro" id="IPR037069">
    <property type="entry name" value="AcylCoA_DH/ox_N_sf"/>
</dbReference>
<evidence type="ECO:0000256" key="1">
    <source>
        <dbReference type="ARBA" id="ARBA00001974"/>
    </source>
</evidence>
<evidence type="ECO:0000256" key="4">
    <source>
        <dbReference type="ARBA" id="ARBA00022827"/>
    </source>
</evidence>
<comment type="caution">
    <text evidence="8">The sequence shown here is derived from an EMBL/GenBank/DDBJ whole genome shotgun (WGS) entry which is preliminary data.</text>
</comment>
<keyword evidence="4" id="KW-0274">FAD</keyword>
<dbReference type="SUPFAM" id="SSF56645">
    <property type="entry name" value="Acyl-CoA dehydrogenase NM domain-like"/>
    <property type="match status" value="1"/>
</dbReference>
<organism evidence="8 9">
    <name type="scientific">Polaromonas aquatica</name>
    <dbReference type="NCBI Taxonomy" id="332657"/>
    <lineage>
        <taxon>Bacteria</taxon>
        <taxon>Pseudomonadati</taxon>
        <taxon>Pseudomonadota</taxon>
        <taxon>Betaproteobacteria</taxon>
        <taxon>Burkholderiales</taxon>
        <taxon>Comamonadaceae</taxon>
        <taxon>Polaromonas</taxon>
    </lineage>
</organism>
<evidence type="ECO:0000256" key="5">
    <source>
        <dbReference type="ARBA" id="ARBA00023002"/>
    </source>
</evidence>